<keyword evidence="2" id="KW-0201">Cytochrome c-type biogenesis</keyword>
<gene>
    <name evidence="7" type="ORF">GM920_03385</name>
</gene>
<dbReference type="PROSITE" id="PS00194">
    <property type="entry name" value="THIOREDOXIN_1"/>
    <property type="match status" value="1"/>
</dbReference>
<feature type="chain" id="PRO_5046461750" evidence="5">
    <location>
        <begin position="27"/>
        <end position="384"/>
    </location>
</feature>
<feature type="signal peptide" evidence="5">
    <location>
        <begin position="1"/>
        <end position="26"/>
    </location>
</feature>
<dbReference type="Pfam" id="PF00578">
    <property type="entry name" value="AhpC-TSA"/>
    <property type="match status" value="1"/>
</dbReference>
<dbReference type="PANTHER" id="PTHR42852:SF6">
    <property type="entry name" value="THIOL:DISULFIDE INTERCHANGE PROTEIN DSBE"/>
    <property type="match status" value="1"/>
</dbReference>
<evidence type="ECO:0000313" key="8">
    <source>
        <dbReference type="Proteomes" id="UP000636110"/>
    </source>
</evidence>
<organism evidence="7 8">
    <name type="scientific">Pedobacter gandavensis</name>
    <dbReference type="NCBI Taxonomy" id="2679963"/>
    <lineage>
        <taxon>Bacteria</taxon>
        <taxon>Pseudomonadati</taxon>
        <taxon>Bacteroidota</taxon>
        <taxon>Sphingobacteriia</taxon>
        <taxon>Sphingobacteriales</taxon>
        <taxon>Sphingobacteriaceae</taxon>
        <taxon>Pedobacter</taxon>
    </lineage>
</organism>
<dbReference type="EMBL" id="WNXC01000001">
    <property type="protein sequence ID" value="MBB2147948.1"/>
    <property type="molecule type" value="Genomic_DNA"/>
</dbReference>
<dbReference type="InterPro" id="IPR050553">
    <property type="entry name" value="Thioredoxin_ResA/DsbE_sf"/>
</dbReference>
<comment type="caution">
    <text evidence="7">The sequence shown here is derived from an EMBL/GenBank/DDBJ whole genome shotgun (WGS) entry which is preliminary data.</text>
</comment>
<evidence type="ECO:0000313" key="7">
    <source>
        <dbReference type="EMBL" id="MBB2147948.1"/>
    </source>
</evidence>
<keyword evidence="3" id="KW-1015">Disulfide bond</keyword>
<proteinExistence type="predicted"/>
<evidence type="ECO:0000256" key="2">
    <source>
        <dbReference type="ARBA" id="ARBA00022748"/>
    </source>
</evidence>
<keyword evidence="8" id="KW-1185">Reference proteome</keyword>
<dbReference type="InterPro" id="IPR036249">
    <property type="entry name" value="Thioredoxin-like_sf"/>
</dbReference>
<dbReference type="Gene3D" id="3.40.30.10">
    <property type="entry name" value="Glutaredoxin"/>
    <property type="match status" value="1"/>
</dbReference>
<keyword evidence="4" id="KW-0676">Redox-active center</keyword>
<evidence type="ECO:0000256" key="5">
    <source>
        <dbReference type="SAM" id="SignalP"/>
    </source>
</evidence>
<dbReference type="PROSITE" id="PS51352">
    <property type="entry name" value="THIOREDOXIN_2"/>
    <property type="match status" value="1"/>
</dbReference>
<keyword evidence="5" id="KW-0732">Signal</keyword>
<dbReference type="SUPFAM" id="SSF52833">
    <property type="entry name" value="Thioredoxin-like"/>
    <property type="match status" value="1"/>
</dbReference>
<name>A0ABR6ERS1_9SPHI</name>
<feature type="domain" description="Thioredoxin" evidence="6">
    <location>
        <begin position="246"/>
        <end position="384"/>
    </location>
</feature>
<evidence type="ECO:0000256" key="3">
    <source>
        <dbReference type="ARBA" id="ARBA00023157"/>
    </source>
</evidence>
<dbReference type="InterPro" id="IPR000866">
    <property type="entry name" value="AhpC/TSA"/>
</dbReference>
<evidence type="ECO:0000256" key="1">
    <source>
        <dbReference type="ARBA" id="ARBA00004196"/>
    </source>
</evidence>
<dbReference type="CDD" id="cd02966">
    <property type="entry name" value="TlpA_like_family"/>
    <property type="match status" value="1"/>
</dbReference>
<dbReference type="RefSeq" id="WP_182953410.1">
    <property type="nucleotide sequence ID" value="NZ_WNXC01000001.1"/>
</dbReference>
<evidence type="ECO:0000259" key="6">
    <source>
        <dbReference type="PROSITE" id="PS51352"/>
    </source>
</evidence>
<protein>
    <submittedName>
        <fullName evidence="7">Redoxin domain-containing protein</fullName>
    </submittedName>
</protein>
<reference evidence="7 8" key="1">
    <citation type="submission" date="2019-11" db="EMBL/GenBank/DDBJ databases">
        <title>Description of Pedobacter sp. LMG 31462T.</title>
        <authorList>
            <person name="Carlier A."/>
            <person name="Qi S."/>
            <person name="Vandamme P."/>
        </authorList>
    </citation>
    <scope>NUCLEOTIDE SEQUENCE [LARGE SCALE GENOMIC DNA]</scope>
    <source>
        <strain evidence="7 8">LMG 31462</strain>
    </source>
</reference>
<dbReference type="InterPro" id="IPR017937">
    <property type="entry name" value="Thioredoxin_CS"/>
</dbReference>
<comment type="subcellular location">
    <subcellularLocation>
        <location evidence="1">Cell envelope</location>
    </subcellularLocation>
</comment>
<dbReference type="Proteomes" id="UP000636110">
    <property type="component" value="Unassembled WGS sequence"/>
</dbReference>
<accession>A0ABR6ERS1</accession>
<evidence type="ECO:0000256" key="4">
    <source>
        <dbReference type="ARBA" id="ARBA00023284"/>
    </source>
</evidence>
<dbReference type="PANTHER" id="PTHR42852">
    <property type="entry name" value="THIOL:DISULFIDE INTERCHANGE PROTEIN DSBE"/>
    <property type="match status" value="1"/>
</dbReference>
<dbReference type="InterPro" id="IPR013766">
    <property type="entry name" value="Thioredoxin_domain"/>
</dbReference>
<sequence length="384" mass="43776">MRIRRCFHFSYLMAFCLILTGSSAHSQESLTIQGYAPKLKDGTLLYLRPFYPRRFSKDQKEDADALRKDLGLIVKKGFFSGKLKVRSGDLYTLSLNKTSSDFICLSPGKLMINLPDSSLNGLKVDGNKTSVEYQLFRADLTGSKANQDFRKAWVDWSKSRITKDTSTTRRMKRVYDSLAIPSKLLTVKSTLSAIEKNPSSFINSTILYSLLDNLPDAEIKNIFLSLPKKGKRNRYAEELQYLVDSLFVGGYAPIFTQTNTNGVPVNLESYKGKYVLIDFWASWCVPCRADNPNLVKAMNKYKNRNFTILSISLDVKKELWLDAIKKDGLEWDHVSDLKEFRNEVSMRYNVYSIPDNFLIDPNGKIIAKHLHGTELLNLLGKLLN</sequence>